<gene>
    <name evidence="10" type="ORF">TRUGW13939_08219</name>
</gene>
<feature type="transmembrane region" description="Helical" evidence="9">
    <location>
        <begin position="135"/>
        <end position="155"/>
    </location>
</feature>
<dbReference type="PANTHER" id="PTHR14233:SF4">
    <property type="entry name" value="SOLUTE CARRIER FAMILY 35 MEMBER F2"/>
    <property type="match status" value="1"/>
</dbReference>
<accession>A0A7H8R8H3</accession>
<dbReference type="EMBL" id="CP055901">
    <property type="protein sequence ID" value="QKX61073.1"/>
    <property type="molecule type" value="Genomic_DNA"/>
</dbReference>
<keyword evidence="6 9" id="KW-1133">Transmembrane helix</keyword>
<reference evidence="11" key="1">
    <citation type="submission" date="2020-06" db="EMBL/GenBank/DDBJ databases">
        <title>A chromosome-scale genome assembly of Talaromyces rugulosus W13939.</title>
        <authorList>
            <person name="Wang B."/>
            <person name="Guo L."/>
            <person name="Ye K."/>
            <person name="Wang L."/>
        </authorList>
    </citation>
    <scope>NUCLEOTIDE SEQUENCE [LARGE SCALE GENOMIC DNA]</scope>
    <source>
        <strain evidence="11">W13939</strain>
    </source>
</reference>
<dbReference type="InterPro" id="IPR052221">
    <property type="entry name" value="SLC35F_Transporter"/>
</dbReference>
<comment type="similarity">
    <text evidence="2">Belongs to the SLC35F solute transporter family.</text>
</comment>
<evidence type="ECO:0000256" key="5">
    <source>
        <dbReference type="ARBA" id="ARBA00022824"/>
    </source>
</evidence>
<keyword evidence="5" id="KW-0256">Endoplasmic reticulum</keyword>
<evidence type="ECO:0000256" key="6">
    <source>
        <dbReference type="ARBA" id="ARBA00022989"/>
    </source>
</evidence>
<evidence type="ECO:0000256" key="1">
    <source>
        <dbReference type="ARBA" id="ARBA00004477"/>
    </source>
</evidence>
<keyword evidence="4 9" id="KW-0812">Transmembrane</keyword>
<feature type="transmembrane region" description="Helical" evidence="9">
    <location>
        <begin position="103"/>
        <end position="123"/>
    </location>
</feature>
<feature type="transmembrane region" description="Helical" evidence="9">
    <location>
        <begin position="342"/>
        <end position="361"/>
    </location>
</feature>
<dbReference type="AlphaFoldDB" id="A0A7H8R8H3"/>
<organism evidence="10 11">
    <name type="scientific">Talaromyces rugulosus</name>
    <name type="common">Penicillium rugulosum</name>
    <dbReference type="NCBI Taxonomy" id="121627"/>
    <lineage>
        <taxon>Eukaryota</taxon>
        <taxon>Fungi</taxon>
        <taxon>Dikarya</taxon>
        <taxon>Ascomycota</taxon>
        <taxon>Pezizomycotina</taxon>
        <taxon>Eurotiomycetes</taxon>
        <taxon>Eurotiomycetidae</taxon>
        <taxon>Eurotiales</taxon>
        <taxon>Trichocomaceae</taxon>
        <taxon>Talaromyces</taxon>
        <taxon>Talaromyces sect. Islandici</taxon>
    </lineage>
</organism>
<keyword evidence="7 9" id="KW-0472">Membrane</keyword>
<name>A0A7H8R8H3_TALRU</name>
<dbReference type="SUPFAM" id="SSF103481">
    <property type="entry name" value="Multidrug resistance efflux transporter EmrE"/>
    <property type="match status" value="1"/>
</dbReference>
<feature type="transmembrane region" description="Helical" evidence="9">
    <location>
        <begin position="161"/>
        <end position="181"/>
    </location>
</feature>
<dbReference type="RefSeq" id="XP_035347248.1">
    <property type="nucleotide sequence ID" value="XM_035491355.1"/>
</dbReference>
<keyword evidence="11" id="KW-1185">Reference proteome</keyword>
<keyword evidence="3" id="KW-0813">Transport</keyword>
<dbReference type="InterPro" id="IPR037185">
    <property type="entry name" value="EmrE-like"/>
</dbReference>
<dbReference type="GO" id="GO:0016020">
    <property type="term" value="C:membrane"/>
    <property type="evidence" value="ECO:0007669"/>
    <property type="project" value="UniProtKB-SubCell"/>
</dbReference>
<dbReference type="KEGG" id="trg:TRUGW13939_08219"/>
<dbReference type="Pfam" id="PF06027">
    <property type="entry name" value="SLC35F"/>
    <property type="match status" value="1"/>
</dbReference>
<proteinExistence type="inferred from homology"/>
<evidence type="ECO:0000256" key="9">
    <source>
        <dbReference type="SAM" id="Phobius"/>
    </source>
</evidence>
<dbReference type="PANTHER" id="PTHR14233">
    <property type="entry name" value="DUF914-RELATED"/>
    <property type="match status" value="1"/>
</dbReference>
<feature type="region of interest" description="Disordered" evidence="8">
    <location>
        <begin position="394"/>
        <end position="414"/>
    </location>
</feature>
<dbReference type="GeneID" id="55995708"/>
<sequence length="414" mass="46248">MATPEPELSTPKSPQHDAAPSGAGNLHDDYYSESFTANGEQAPLMSDDLEITEKKSLFSFIRTKDFWIVLVLGQALSILNVSDSTFSALLAREGTSIPAFQTFFFYAVLNIIFTSVTISKYGFKRWLHIVRQDGWKYFLFAFCDVQGNYFVILAFRYTTILSAQLINFWAIVVVVTVSYFVLGVRYHYMQILGILVCIGGMGVLMGSDHITGSNGGQATDAVLGDLFALLSATFYGFSNVVEEYFVTKRPVYEVVGQLGFWATFINGIQAYIFDRSSFESATWNGHVATYMVGYTVCLVLFYATVPLVYRLASAAFMNISMLTSNFWGVIIGLHVLHLHVHWMYPIAFLLIILGHFVYYLGQAGLEEARKPWLGHDQEGGVSGLFTARRRLEQANAAQHDDGEEDASLLGRQHS</sequence>
<feature type="transmembrane region" description="Helical" evidence="9">
    <location>
        <begin position="66"/>
        <end position="91"/>
    </location>
</feature>
<evidence type="ECO:0000256" key="3">
    <source>
        <dbReference type="ARBA" id="ARBA00022448"/>
    </source>
</evidence>
<dbReference type="InterPro" id="IPR009262">
    <property type="entry name" value="SLC35_F1/F2/F6"/>
</dbReference>
<feature type="transmembrane region" description="Helical" evidence="9">
    <location>
        <begin position="287"/>
        <end position="309"/>
    </location>
</feature>
<evidence type="ECO:0000256" key="8">
    <source>
        <dbReference type="SAM" id="MobiDB-lite"/>
    </source>
</evidence>
<feature type="transmembrane region" description="Helical" evidence="9">
    <location>
        <begin position="218"/>
        <end position="238"/>
    </location>
</feature>
<evidence type="ECO:0000256" key="7">
    <source>
        <dbReference type="ARBA" id="ARBA00023136"/>
    </source>
</evidence>
<dbReference type="OrthoDB" id="429955at2759"/>
<dbReference type="GO" id="GO:0022857">
    <property type="term" value="F:transmembrane transporter activity"/>
    <property type="evidence" value="ECO:0007669"/>
    <property type="project" value="InterPro"/>
</dbReference>
<feature type="transmembrane region" description="Helical" evidence="9">
    <location>
        <begin position="316"/>
        <end position="336"/>
    </location>
</feature>
<protein>
    <recommendedName>
        <fullName evidence="12">EamA domain-containing protein</fullName>
    </recommendedName>
</protein>
<evidence type="ECO:0000313" key="10">
    <source>
        <dbReference type="EMBL" id="QKX61073.1"/>
    </source>
</evidence>
<feature type="transmembrane region" description="Helical" evidence="9">
    <location>
        <begin position="188"/>
        <end position="206"/>
    </location>
</feature>
<evidence type="ECO:0000313" key="11">
    <source>
        <dbReference type="Proteomes" id="UP000509510"/>
    </source>
</evidence>
<dbReference type="Proteomes" id="UP000509510">
    <property type="component" value="Chromosome IV"/>
</dbReference>
<evidence type="ECO:0008006" key="12">
    <source>
        <dbReference type="Google" id="ProtNLM"/>
    </source>
</evidence>
<feature type="region of interest" description="Disordered" evidence="8">
    <location>
        <begin position="1"/>
        <end position="25"/>
    </location>
</feature>
<evidence type="ECO:0000256" key="4">
    <source>
        <dbReference type="ARBA" id="ARBA00022692"/>
    </source>
</evidence>
<feature type="transmembrane region" description="Helical" evidence="9">
    <location>
        <begin position="250"/>
        <end position="272"/>
    </location>
</feature>
<evidence type="ECO:0000256" key="2">
    <source>
        <dbReference type="ARBA" id="ARBA00007863"/>
    </source>
</evidence>
<comment type="subcellular location">
    <subcellularLocation>
        <location evidence="1">Endoplasmic reticulum membrane</location>
        <topology evidence="1">Multi-pass membrane protein</topology>
    </subcellularLocation>
</comment>